<proteinExistence type="inferred from homology"/>
<evidence type="ECO:0000256" key="1">
    <source>
        <dbReference type="ARBA" id="ARBA00006464"/>
    </source>
</evidence>
<feature type="domain" description="Bacterial sugar transferase" evidence="2">
    <location>
        <begin position="3"/>
        <end position="177"/>
    </location>
</feature>
<dbReference type="AlphaFoldDB" id="A0AAD0QX10"/>
<name>A0AAD0QX10_PSEDL</name>
<reference evidence="3 4" key="1">
    <citation type="submission" date="2018-07" db="EMBL/GenBank/DDBJ databases">
        <title>Complete genome sequence of a Pseudomonas plecoglossicida strain pathogenic to the marine fish, Larimichthys crocea.</title>
        <authorList>
            <person name="Tao Z."/>
        </authorList>
    </citation>
    <scope>NUCLEOTIDE SEQUENCE [LARGE SCALE GENOMIC DNA]</scope>
    <source>
        <strain evidence="3 4">XSDHY-P</strain>
    </source>
</reference>
<dbReference type="RefSeq" id="WP_016391999.1">
    <property type="nucleotide sequence ID" value="NZ_BSOM01000026.1"/>
</dbReference>
<protein>
    <submittedName>
        <fullName evidence="3">Sugar transferase</fullName>
    </submittedName>
</protein>
<evidence type="ECO:0000313" key="3">
    <source>
        <dbReference type="EMBL" id="AXM95957.1"/>
    </source>
</evidence>
<keyword evidence="3" id="KW-0808">Transferase</keyword>
<evidence type="ECO:0000313" key="4">
    <source>
        <dbReference type="Proteomes" id="UP000256503"/>
    </source>
</evidence>
<dbReference type="InterPro" id="IPR003362">
    <property type="entry name" value="Bact_transf"/>
</dbReference>
<evidence type="ECO:0000259" key="2">
    <source>
        <dbReference type="Pfam" id="PF02397"/>
    </source>
</evidence>
<accession>A0AAD0QX10</accession>
<comment type="similarity">
    <text evidence="1">Belongs to the bacterial sugar transferase family.</text>
</comment>
<gene>
    <name evidence="3" type="ORF">DVB73_09290</name>
</gene>
<organism evidence="3 4">
    <name type="scientific">Pseudomonas plecoglossicida</name>
    <dbReference type="NCBI Taxonomy" id="70775"/>
    <lineage>
        <taxon>Bacteria</taxon>
        <taxon>Pseudomonadati</taxon>
        <taxon>Pseudomonadota</taxon>
        <taxon>Gammaproteobacteria</taxon>
        <taxon>Pseudomonadales</taxon>
        <taxon>Pseudomonadaceae</taxon>
        <taxon>Pseudomonas</taxon>
    </lineage>
</organism>
<dbReference type="PANTHER" id="PTHR30576:SF8">
    <property type="entry name" value="UNDECAPRENYL-PHOSPHATE GALACTOSE PHOSPHOTRANSFERASE"/>
    <property type="match status" value="1"/>
</dbReference>
<dbReference type="Pfam" id="PF02397">
    <property type="entry name" value="Bac_transf"/>
    <property type="match status" value="1"/>
</dbReference>
<dbReference type="GeneID" id="49613609"/>
<dbReference type="Proteomes" id="UP000256503">
    <property type="component" value="Chromosome"/>
</dbReference>
<dbReference type="GO" id="GO:0016780">
    <property type="term" value="F:phosphotransferase activity, for other substituted phosphate groups"/>
    <property type="evidence" value="ECO:0007669"/>
    <property type="project" value="TreeGrafter"/>
</dbReference>
<dbReference type="EMBL" id="CP031146">
    <property type="protein sequence ID" value="AXM95957.1"/>
    <property type="molecule type" value="Genomic_DNA"/>
</dbReference>
<dbReference type="PANTHER" id="PTHR30576">
    <property type="entry name" value="COLANIC BIOSYNTHESIS UDP-GLUCOSE LIPID CARRIER TRANSFERASE"/>
    <property type="match status" value="1"/>
</dbReference>
<sequence>MLKRFFDFFFAAVGLIILAPVIGYVAWAVKRNLGAPVLFRQVRPGLNGKPFEMVKFRTMRDARDAAGNFLSDAERMTRFGSFLRASSLDELPELWNVLKGDMSLVGPRPLLMEYLPLYNDRQYKRHAQRPGVTGWAQINGRNSLSWEEKFELDVWYVENRSLWLDLKIILATIKKVIRRDGISAEGEVTMSKFTGTKP</sequence>